<dbReference type="AlphaFoldDB" id="A0A8J3CW20"/>
<comment type="caution">
    <text evidence="2">The sequence shown here is derived from an EMBL/GenBank/DDBJ whole genome shotgun (WGS) entry which is preliminary data.</text>
</comment>
<organism evidence="2 3">
    <name type="scientific">Mongoliitalea lutea</name>
    <dbReference type="NCBI Taxonomy" id="849756"/>
    <lineage>
        <taxon>Bacteria</taxon>
        <taxon>Pseudomonadati</taxon>
        <taxon>Bacteroidota</taxon>
        <taxon>Cytophagia</taxon>
        <taxon>Cytophagales</taxon>
        <taxon>Cyclobacteriaceae</taxon>
        <taxon>Mongoliitalea</taxon>
    </lineage>
</organism>
<accession>A0A8J3CW20</accession>
<keyword evidence="3" id="KW-1185">Reference proteome</keyword>
<keyword evidence="1" id="KW-1133">Transmembrane helix</keyword>
<feature type="transmembrane region" description="Helical" evidence="1">
    <location>
        <begin position="29"/>
        <end position="47"/>
    </location>
</feature>
<gene>
    <name evidence="2" type="ORF">GCM10008106_04570</name>
</gene>
<dbReference type="EMBL" id="BMYF01000002">
    <property type="protein sequence ID" value="GHB26946.1"/>
    <property type="molecule type" value="Genomic_DNA"/>
</dbReference>
<proteinExistence type="predicted"/>
<evidence type="ECO:0000313" key="3">
    <source>
        <dbReference type="Proteomes" id="UP000642809"/>
    </source>
</evidence>
<evidence type="ECO:0000256" key="1">
    <source>
        <dbReference type="SAM" id="Phobius"/>
    </source>
</evidence>
<evidence type="ECO:0000313" key="2">
    <source>
        <dbReference type="EMBL" id="GHB26946.1"/>
    </source>
</evidence>
<keyword evidence="1" id="KW-0812">Transmembrane</keyword>
<sequence length="138" mass="15692">MENVEKRFFGSKFDYFYIVKQSIHIVRPLLRVIALAMALFFVVLAVFDGFEEEQDIEYVGEFLNEADFDYVDFPTSISRSSSTQSLKIQRIIVLSVFEFVSQALRLSKPSMLSIAYIPLDIFSGLDFLIGKSIAANAP</sequence>
<keyword evidence="1" id="KW-0472">Membrane</keyword>
<reference evidence="2" key="2">
    <citation type="submission" date="2020-09" db="EMBL/GenBank/DDBJ databases">
        <authorList>
            <person name="Sun Q."/>
            <person name="Kim S."/>
        </authorList>
    </citation>
    <scope>NUCLEOTIDE SEQUENCE</scope>
    <source>
        <strain evidence="2">KCTC 23224</strain>
    </source>
</reference>
<dbReference type="Proteomes" id="UP000642809">
    <property type="component" value="Unassembled WGS sequence"/>
</dbReference>
<protein>
    <submittedName>
        <fullName evidence="2">Uncharacterized protein</fullName>
    </submittedName>
</protein>
<reference evidence="2" key="1">
    <citation type="journal article" date="2014" name="Int. J. Syst. Evol. Microbiol.">
        <title>Complete genome sequence of Corynebacterium casei LMG S-19264T (=DSM 44701T), isolated from a smear-ripened cheese.</title>
        <authorList>
            <consortium name="US DOE Joint Genome Institute (JGI-PGF)"/>
            <person name="Walter F."/>
            <person name="Albersmeier A."/>
            <person name="Kalinowski J."/>
            <person name="Ruckert C."/>
        </authorList>
    </citation>
    <scope>NUCLEOTIDE SEQUENCE</scope>
    <source>
        <strain evidence="2">KCTC 23224</strain>
    </source>
</reference>
<name>A0A8J3CW20_9BACT</name>